<dbReference type="RefSeq" id="WP_146923156.1">
    <property type="nucleotide sequence ID" value="NZ_BJUY01000002.1"/>
</dbReference>
<evidence type="ECO:0000313" key="3">
    <source>
        <dbReference type="Proteomes" id="UP000321662"/>
    </source>
</evidence>
<organism evidence="2 3">
    <name type="scientific">Alkalibacterium kapii</name>
    <dbReference type="NCBI Taxonomy" id="426704"/>
    <lineage>
        <taxon>Bacteria</taxon>
        <taxon>Bacillati</taxon>
        <taxon>Bacillota</taxon>
        <taxon>Bacilli</taxon>
        <taxon>Lactobacillales</taxon>
        <taxon>Carnobacteriaceae</taxon>
        <taxon>Alkalibacterium</taxon>
    </lineage>
</organism>
<feature type="domain" description="GmrSD restriction endonucleases N-terminal" evidence="1">
    <location>
        <begin position="16"/>
        <end position="201"/>
    </location>
</feature>
<dbReference type="OrthoDB" id="9798761at2"/>
<accession>A0A511AR85</accession>
<evidence type="ECO:0000313" key="2">
    <source>
        <dbReference type="EMBL" id="GEK90720.1"/>
    </source>
</evidence>
<dbReference type="Pfam" id="PF03235">
    <property type="entry name" value="GmrSD_N"/>
    <property type="match status" value="1"/>
</dbReference>
<dbReference type="EMBL" id="BJUY01000002">
    <property type="protein sequence ID" value="GEK90720.1"/>
    <property type="molecule type" value="Genomic_DNA"/>
</dbReference>
<proteinExistence type="predicted"/>
<dbReference type="AlphaFoldDB" id="A0A511AR85"/>
<gene>
    <name evidence="2" type="ORF">AKA01nite_03420</name>
</gene>
<dbReference type="PANTHER" id="PTHR37292">
    <property type="entry name" value="VNG6097C"/>
    <property type="match status" value="1"/>
</dbReference>
<sequence>MANYNVNNTTVNSLLSLIDEKRIAIPEIQRPFVWKSAKVRDLLDSLYNDYPVGYIITWRNPDARLKNGELSEGKTILIDGQQRVTALMTAISGQKVVDKKYNKKKIPIAFDPINEIFEVSNPAIRKDKHWIPDISYIFSEDFYLFEFVEDYCEKNSEIDRNTLSKILHKLESIKHSSMGVIEFSHIEVVADIYNDQNDEQVTPADVKTCYLENRQPIEKAFVYLEDDHFDHRGIGSRQPRHN</sequence>
<protein>
    <recommendedName>
        <fullName evidence="1">GmrSD restriction endonucleases N-terminal domain-containing protein</fullName>
    </recommendedName>
</protein>
<comment type="caution">
    <text evidence="2">The sequence shown here is derived from an EMBL/GenBank/DDBJ whole genome shotgun (WGS) entry which is preliminary data.</text>
</comment>
<reference evidence="2 3" key="1">
    <citation type="submission" date="2019-07" db="EMBL/GenBank/DDBJ databases">
        <title>Whole genome shotgun sequence of Alkalibacterium kapii NBRC 103247.</title>
        <authorList>
            <person name="Hosoyama A."/>
            <person name="Uohara A."/>
            <person name="Ohji S."/>
            <person name="Ichikawa N."/>
        </authorList>
    </citation>
    <scope>NUCLEOTIDE SEQUENCE [LARGE SCALE GENOMIC DNA]</scope>
    <source>
        <strain evidence="2 3">NBRC 103247</strain>
    </source>
</reference>
<evidence type="ECO:0000259" key="1">
    <source>
        <dbReference type="Pfam" id="PF03235"/>
    </source>
</evidence>
<dbReference type="PANTHER" id="PTHR37292:SF2">
    <property type="entry name" value="DUF262 DOMAIN-CONTAINING PROTEIN"/>
    <property type="match status" value="1"/>
</dbReference>
<name>A0A511AR85_9LACT</name>
<dbReference type="Proteomes" id="UP000321662">
    <property type="component" value="Unassembled WGS sequence"/>
</dbReference>
<dbReference type="InterPro" id="IPR004919">
    <property type="entry name" value="GmrSD_N"/>
</dbReference>
<keyword evidence="3" id="KW-1185">Reference proteome</keyword>